<gene>
    <name evidence="4" type="ORF">HMPREF9460_01665</name>
</gene>
<dbReference type="Pfam" id="PF17963">
    <property type="entry name" value="Big_9"/>
    <property type="match status" value="1"/>
</dbReference>
<feature type="domain" description="SLH" evidence="3">
    <location>
        <begin position="307"/>
        <end position="374"/>
    </location>
</feature>
<dbReference type="Proteomes" id="UP000029585">
    <property type="component" value="Unassembled WGS sequence"/>
</dbReference>
<protein>
    <recommendedName>
        <fullName evidence="3">SLH domain-containing protein</fullName>
    </recommendedName>
</protein>
<dbReference type="InterPro" id="IPR001119">
    <property type="entry name" value="SLH_dom"/>
</dbReference>
<feature type="signal peptide" evidence="2">
    <location>
        <begin position="1"/>
        <end position="17"/>
    </location>
</feature>
<accession>A0A096B9Z0</accession>
<reference evidence="4 5" key="1">
    <citation type="submission" date="2011-08" db="EMBL/GenBank/DDBJ databases">
        <title>The Genome Sequence of Clostridium orbiscindens 1_3_50AFAA.</title>
        <authorList>
            <consortium name="The Broad Institute Genome Sequencing Platform"/>
            <person name="Earl A."/>
            <person name="Ward D."/>
            <person name="Feldgarden M."/>
            <person name="Gevers D."/>
            <person name="Daigneault M."/>
            <person name="Strauss J."/>
            <person name="Allen-Vercoe E."/>
            <person name="Young S.K."/>
            <person name="Zeng Q."/>
            <person name="Gargeya S."/>
            <person name="Fitzgerald M."/>
            <person name="Haas B."/>
            <person name="Abouelleil A."/>
            <person name="Alvarado L."/>
            <person name="Arachchi H.M."/>
            <person name="Berlin A."/>
            <person name="Brown A."/>
            <person name="Chapman S.B."/>
            <person name="Chen Z."/>
            <person name="Dunbar C."/>
            <person name="Freedman E."/>
            <person name="Gearin G."/>
            <person name="Gellesch M."/>
            <person name="Goldberg J."/>
            <person name="Griggs A."/>
            <person name="Gujja S."/>
            <person name="Heiman D."/>
            <person name="Howarth C."/>
            <person name="Larson L."/>
            <person name="Lui A."/>
            <person name="MacDonald P.J.P."/>
            <person name="Montmayeur A."/>
            <person name="Murphy C."/>
            <person name="Neiman D."/>
            <person name="Pearson M."/>
            <person name="Priest M."/>
            <person name="Roberts A."/>
            <person name="Saif S."/>
            <person name="Shea T."/>
            <person name="Shenoy N."/>
            <person name="Sisk P."/>
            <person name="Stolte C."/>
            <person name="Sykes S."/>
            <person name="Wortman J."/>
            <person name="Nusbaum C."/>
            <person name="Birren B."/>
        </authorList>
    </citation>
    <scope>NUCLEOTIDE SEQUENCE [LARGE SCALE GENOMIC DNA]</scope>
    <source>
        <strain evidence="4 5">1_3_50AFAA</strain>
    </source>
</reference>
<dbReference type="Pfam" id="PF00395">
    <property type="entry name" value="SLH"/>
    <property type="match status" value="1"/>
</dbReference>
<dbReference type="eggNOG" id="COG1404">
    <property type="taxonomic scope" value="Bacteria"/>
</dbReference>
<dbReference type="HOGENOM" id="CLU_637419_0_0_9"/>
<comment type="caution">
    <text evidence="4">The sequence shown here is derived from an EMBL/GenBank/DDBJ whole genome shotgun (WGS) entry which is preliminary data.</text>
</comment>
<name>A0A096B9Z0_FLAPL</name>
<dbReference type="PROSITE" id="PS51272">
    <property type="entry name" value="SLH"/>
    <property type="match status" value="2"/>
</dbReference>
<evidence type="ECO:0000256" key="1">
    <source>
        <dbReference type="ARBA" id="ARBA00022737"/>
    </source>
</evidence>
<dbReference type="Gene3D" id="2.60.40.2810">
    <property type="match status" value="1"/>
</dbReference>
<keyword evidence="5" id="KW-1185">Reference proteome</keyword>
<evidence type="ECO:0000259" key="3">
    <source>
        <dbReference type="PROSITE" id="PS51272"/>
    </source>
</evidence>
<keyword evidence="1" id="KW-0677">Repeat</keyword>
<organism evidence="4 5">
    <name type="scientific">Flavonifractor plautii 1_3_50AFAA</name>
    <dbReference type="NCBI Taxonomy" id="742738"/>
    <lineage>
        <taxon>Bacteria</taxon>
        <taxon>Bacillati</taxon>
        <taxon>Bacillota</taxon>
        <taxon>Clostridia</taxon>
        <taxon>Eubacteriales</taxon>
        <taxon>Oscillospiraceae</taxon>
        <taxon>Flavonifractor</taxon>
    </lineage>
</organism>
<dbReference type="AlphaFoldDB" id="A0A096B9Z0"/>
<dbReference type="EMBL" id="ADLO01000054">
    <property type="protein sequence ID" value="KGF55831.1"/>
    <property type="molecule type" value="Genomic_DNA"/>
</dbReference>
<dbReference type="PATRIC" id="fig|742738.3.peg.1713"/>
<sequence length="430" mass="44946">MKHRVLLRRALPLAVLAAVLYSAGWPASAFFFQKDEAAPTVAAMTKNGPAAEPISFSEEDFVVEGSGKLDSIVIATLPDAAVGCLTLGAQGIQVGDVIAMEAVDGLRFTPLAAPAGLEAQFQFTPVFSDGRSGDAVTVELYLLAEANGAPVAENLELTTYKNVAVTAQFSAVDPEGDLLTYHILNKPARGAVTMPEDGSSEFVYTPYENKTGKDSFTYVAVDAVGNSSDPATVKIKIEKPNTKVTYADMDGDPAHKAAIRLAEEGIFVGECMGGAYFFQPDAAVTRGEFVAMAMNAAGMEALEDVERTGFADDVSIPTWAKPYVSSALKAGLVQGSRSSDGQVVFQAEEPITAAEAAVLLDRALQVTDVSADTLAEEGIPTWAAQSAANLATCGVLSLDGGLSAPLTRGEAAELLCGALELQDSRDGGWF</sequence>
<evidence type="ECO:0000313" key="4">
    <source>
        <dbReference type="EMBL" id="KGF55831.1"/>
    </source>
</evidence>
<evidence type="ECO:0000256" key="2">
    <source>
        <dbReference type="SAM" id="SignalP"/>
    </source>
</evidence>
<feature type="domain" description="SLH" evidence="3">
    <location>
        <begin position="241"/>
        <end position="306"/>
    </location>
</feature>
<evidence type="ECO:0000313" key="5">
    <source>
        <dbReference type="Proteomes" id="UP000029585"/>
    </source>
</evidence>
<proteinExistence type="predicted"/>
<dbReference type="RefSeq" id="WP_044940380.1">
    <property type="nucleotide sequence ID" value="NZ_KN174162.1"/>
</dbReference>
<keyword evidence="2" id="KW-0732">Signal</keyword>
<feature type="chain" id="PRO_5039583066" description="SLH domain-containing protein" evidence="2">
    <location>
        <begin position="18"/>
        <end position="430"/>
    </location>
</feature>